<accession>A0A327VQF5</accession>
<dbReference type="GO" id="GO:0016757">
    <property type="term" value="F:glycosyltransferase activity"/>
    <property type="evidence" value="ECO:0007669"/>
    <property type="project" value="TreeGrafter"/>
</dbReference>
<dbReference type="Gene3D" id="3.40.50.2000">
    <property type="entry name" value="Glycogen Phosphorylase B"/>
    <property type="match status" value="2"/>
</dbReference>
<dbReference type="Pfam" id="PF13692">
    <property type="entry name" value="Glyco_trans_1_4"/>
    <property type="match status" value="1"/>
</dbReference>
<evidence type="ECO:0000313" key="2">
    <source>
        <dbReference type="Proteomes" id="UP000249819"/>
    </source>
</evidence>
<proteinExistence type="predicted"/>
<evidence type="ECO:0000313" key="1">
    <source>
        <dbReference type="EMBL" id="RAJ77411.1"/>
    </source>
</evidence>
<dbReference type="InterPro" id="IPR050194">
    <property type="entry name" value="Glycosyltransferase_grp1"/>
</dbReference>
<gene>
    <name evidence="1" type="ORF">CLV59_107178</name>
</gene>
<dbReference type="PANTHER" id="PTHR45947:SF3">
    <property type="entry name" value="SULFOQUINOVOSYL TRANSFERASE SQD2"/>
    <property type="match status" value="1"/>
</dbReference>
<dbReference type="RefSeq" id="WP_111594004.1">
    <property type="nucleotide sequence ID" value="NZ_QLMA01000007.1"/>
</dbReference>
<keyword evidence="2" id="KW-1185">Reference proteome</keyword>
<reference evidence="1 2" key="1">
    <citation type="submission" date="2018-06" db="EMBL/GenBank/DDBJ databases">
        <title>Genomic Encyclopedia of Archaeal and Bacterial Type Strains, Phase II (KMG-II): from individual species to whole genera.</title>
        <authorList>
            <person name="Goeker M."/>
        </authorList>
    </citation>
    <scope>NUCLEOTIDE SEQUENCE [LARGE SCALE GENOMIC DNA]</scope>
    <source>
        <strain evidence="1 2">DSM 29821</strain>
    </source>
</reference>
<sequence length="399" mass="44672">MLPQLKIAVVSTYPPGMGTLNEYGYYLISALKESELFSEVTVITDELPPGLQYDATDPSIRFVTGWKFNGWTNPFRILREIKRCQPDIVLFNIQFLSFGDRKIQAALGLLTPFLMKLSGYRSVVLLHNILEQVDLKSAGVSKNKLMNQIYNLIGTMLSRFVLSADLVAVTISKYVRILEDKYKARHVALIPHGSFEHIPQPSAQLPDGPARVMTFGKFGTYKRVEVMIEAVRLMRQRSNIPVEIVIAGTDSPNKKGYLAGVQQQYADVPGINFMGYVPEEQVQALFLDSAVVVFPYSSTTGSSGVLHQAGSYAKAVILPDIGDLAMLIREEGYAGELFLPDDPESLSYAIQKVLEDEEYRRSLGQQNYYAATSLPVKDLVNWYYMHFLGILKYPSASVR</sequence>
<dbReference type="Proteomes" id="UP000249819">
    <property type="component" value="Unassembled WGS sequence"/>
</dbReference>
<name>A0A327VQF5_9BACT</name>
<keyword evidence="1" id="KW-0808">Transferase</keyword>
<protein>
    <submittedName>
        <fullName evidence="1">Glycosyltransferase involved in cell wall biosynthesis</fullName>
    </submittedName>
</protein>
<organism evidence="1 2">
    <name type="scientific">Chitinophaga dinghuensis</name>
    <dbReference type="NCBI Taxonomy" id="1539050"/>
    <lineage>
        <taxon>Bacteria</taxon>
        <taxon>Pseudomonadati</taxon>
        <taxon>Bacteroidota</taxon>
        <taxon>Chitinophagia</taxon>
        <taxon>Chitinophagales</taxon>
        <taxon>Chitinophagaceae</taxon>
        <taxon>Chitinophaga</taxon>
    </lineage>
</organism>
<dbReference type="SUPFAM" id="SSF53756">
    <property type="entry name" value="UDP-Glycosyltransferase/glycogen phosphorylase"/>
    <property type="match status" value="1"/>
</dbReference>
<dbReference type="PANTHER" id="PTHR45947">
    <property type="entry name" value="SULFOQUINOVOSYL TRANSFERASE SQD2"/>
    <property type="match status" value="1"/>
</dbReference>
<dbReference type="OrthoDB" id="9765330at2"/>
<comment type="caution">
    <text evidence="1">The sequence shown here is derived from an EMBL/GenBank/DDBJ whole genome shotgun (WGS) entry which is preliminary data.</text>
</comment>
<dbReference type="EMBL" id="QLMA01000007">
    <property type="protein sequence ID" value="RAJ77411.1"/>
    <property type="molecule type" value="Genomic_DNA"/>
</dbReference>
<dbReference type="AlphaFoldDB" id="A0A327VQF5"/>